<gene>
    <name evidence="4" type="ORF">TMSB3V08_LOCUS3100</name>
</gene>
<dbReference type="Pfam" id="PF25013">
    <property type="entry name" value="LRR_Zer-1"/>
    <property type="match status" value="1"/>
</dbReference>
<feature type="domain" description="Protein zer-1 homolog-like C-terminal" evidence="2">
    <location>
        <begin position="404"/>
        <end position="621"/>
    </location>
</feature>
<dbReference type="InterPro" id="IPR056845">
    <property type="entry name" value="LRR_Zer-1"/>
</dbReference>
<feature type="domain" description="Zer-1-like leucine-rich repeats region" evidence="3">
    <location>
        <begin position="197"/>
        <end position="337"/>
    </location>
</feature>
<proteinExistence type="predicted"/>
<dbReference type="InterPro" id="IPR016024">
    <property type="entry name" value="ARM-type_fold"/>
</dbReference>
<organism evidence="4">
    <name type="scientific">Timema monikensis</name>
    <dbReference type="NCBI Taxonomy" id="170555"/>
    <lineage>
        <taxon>Eukaryota</taxon>
        <taxon>Metazoa</taxon>
        <taxon>Ecdysozoa</taxon>
        <taxon>Arthropoda</taxon>
        <taxon>Hexapoda</taxon>
        <taxon>Insecta</taxon>
        <taxon>Pterygota</taxon>
        <taxon>Neoptera</taxon>
        <taxon>Polyneoptera</taxon>
        <taxon>Phasmatodea</taxon>
        <taxon>Timematodea</taxon>
        <taxon>Timematoidea</taxon>
        <taxon>Timematidae</taxon>
        <taxon>Timema</taxon>
    </lineage>
</organism>
<dbReference type="GO" id="GO:0031462">
    <property type="term" value="C:Cul2-RING ubiquitin ligase complex"/>
    <property type="evidence" value="ECO:0007669"/>
    <property type="project" value="TreeGrafter"/>
</dbReference>
<dbReference type="SUPFAM" id="SSF48371">
    <property type="entry name" value="ARM repeat"/>
    <property type="match status" value="1"/>
</dbReference>
<dbReference type="InterPro" id="IPR055142">
    <property type="entry name" value="ZER1-like_C"/>
</dbReference>
<evidence type="ECO:0000313" key="4">
    <source>
        <dbReference type="EMBL" id="CAD7426207.1"/>
    </source>
</evidence>
<dbReference type="InterPro" id="IPR032675">
    <property type="entry name" value="LRR_dom_sf"/>
</dbReference>
<dbReference type="PANTHER" id="PTHR12904">
    <property type="match status" value="1"/>
</dbReference>
<dbReference type="SUPFAM" id="SSF52047">
    <property type="entry name" value="RNI-like"/>
    <property type="match status" value="1"/>
</dbReference>
<dbReference type="EMBL" id="OB793133">
    <property type="protein sequence ID" value="CAD7426207.1"/>
    <property type="molecule type" value="Genomic_DNA"/>
</dbReference>
<dbReference type="InterPro" id="IPR011989">
    <property type="entry name" value="ARM-like"/>
</dbReference>
<evidence type="ECO:0000259" key="3">
    <source>
        <dbReference type="Pfam" id="PF25013"/>
    </source>
</evidence>
<protein>
    <submittedName>
        <fullName evidence="4">Uncharacterized protein</fullName>
    </submittedName>
</protein>
<dbReference type="SMART" id="SM00367">
    <property type="entry name" value="LRR_CC"/>
    <property type="match status" value="3"/>
</dbReference>
<dbReference type="Gene3D" id="3.80.10.10">
    <property type="entry name" value="Ribonuclease Inhibitor"/>
    <property type="match status" value="2"/>
</dbReference>
<accession>A0A7R9E2H1</accession>
<evidence type="ECO:0000256" key="1">
    <source>
        <dbReference type="ARBA" id="ARBA00022786"/>
    </source>
</evidence>
<dbReference type="AlphaFoldDB" id="A0A7R9E2H1"/>
<sequence>MLPFPAIVNGAPESLLDLCFKYVVHNLDTICSVDPFTRDYHLKEGLALPSEICERLIEIYQKCGNSVDDRFVNIFSNSHTTRLKRVRLRNSSITDDGLRVLLNHNLVELNISNCSEITEKSLQNINDRGDSIASLILGLSVNIFPDTLMSGIPCAQSINENICAYHKRGYILRTPNIRRLAIRNLFVEGKNLYFPVLVRPLHKLTHLDLSGCFNLGDLSYLCELPNLTSLVLHNVVGLQNALASLCNQKNLRHLDISQVVDKQGVYRCENHTLAMLVENLPCLVSLDISGTNLAGTGVALHSPASKSGDKESVARTDIPGLSSRVNNPFDFLGLYGTHHGACRRHDIPAKRIAGDANEEQIYYAAAANLDRPAVLQKVLNDLYHLFRYETCQNINYALGVVLEAMDRHINEKHIQISGSATLFYIVKGKDKTSFDMRTKRMVIGTLLNGMSAYRSDDTMMRNGCLTLCQFKIPEDVLFDYERLVHLLLHIVSEMEQESFVQRIGIYLLNSVACQVDGSQKKLLGDLGAINRMLGLIEDRLARRVCDDVLEVAWSTMWNVTDETSMNCQRFLDGRGMEFFLGCLRVFPDKEELLRNMMGLLGNVAEVRALRPRLMTMQFMREVVLQRMVDAINRWDLRTERNINYRSFEPISYLAKIYHTPQCQHWAVWALANLTTVYLAPYPSTPPSDITESEEIWQRLTERAVECDITLAVLDCEPAVCNGRGQVSQCFPLPSTRAGLYSIDIAIPVDTMVIEDSSIDIAIPVDTMVIEDSSIDIAIPVDAMVIEDSSIDIAIPVDTMVIEDSSIGIAIPVDTMVIEDSSIDIAIPVDTMVIEDFSIGIGTALMRAQRLLNWHARHQAENLGVVRLHGGHCVDQICTAIHRVKNPDTSESSNLLQGELLKKVLREVEVPQRA</sequence>
<dbReference type="InterPro" id="IPR006553">
    <property type="entry name" value="Leu-rich_rpt_Cys-con_subtyp"/>
</dbReference>
<dbReference type="PANTHER" id="PTHR12904:SF23">
    <property type="entry name" value="PROTEIN ZER-1 HOMOLOG"/>
    <property type="match status" value="1"/>
</dbReference>
<evidence type="ECO:0000259" key="2">
    <source>
        <dbReference type="Pfam" id="PF22964"/>
    </source>
</evidence>
<dbReference type="Gene3D" id="1.25.10.10">
    <property type="entry name" value="Leucine-rich Repeat Variant"/>
    <property type="match status" value="1"/>
</dbReference>
<name>A0A7R9E2H1_9NEOP</name>
<dbReference type="InterPro" id="IPR051341">
    <property type="entry name" value="Zyg-11_UBL_adapter"/>
</dbReference>
<keyword evidence="1" id="KW-0833">Ubl conjugation pathway</keyword>
<dbReference type="Pfam" id="PF22964">
    <property type="entry name" value="ZER1-like_2nd"/>
    <property type="match status" value="1"/>
</dbReference>
<reference evidence="4" key="1">
    <citation type="submission" date="2020-11" db="EMBL/GenBank/DDBJ databases">
        <authorList>
            <person name="Tran Van P."/>
        </authorList>
    </citation>
    <scope>NUCLEOTIDE SEQUENCE</scope>
</reference>